<comment type="caution">
    <text evidence="1">The sequence shown here is derived from an EMBL/GenBank/DDBJ whole genome shotgun (WGS) entry which is preliminary data.</text>
</comment>
<sequence>MFGAERSTIPLQGIIFQACDCGVDIRDIIGQVGDVGGVGGNVIVCRFQLRAVDGIGAGI</sequence>
<evidence type="ECO:0000313" key="1">
    <source>
        <dbReference type="EMBL" id="RDR21557.1"/>
    </source>
</evidence>
<dbReference type="AlphaFoldDB" id="A0A370V1M7"/>
<dbReference type="PROSITE" id="PS51257">
    <property type="entry name" value="PROKAR_LIPOPROTEIN"/>
    <property type="match status" value="1"/>
</dbReference>
<dbReference type="Proteomes" id="UP000254454">
    <property type="component" value="Unassembled WGS sequence"/>
</dbReference>
<name>A0A370V1M7_9ESCH</name>
<organism evidence="1 2">
    <name type="scientific">Escherichia marmotae</name>
    <dbReference type="NCBI Taxonomy" id="1499973"/>
    <lineage>
        <taxon>Bacteria</taxon>
        <taxon>Pseudomonadati</taxon>
        <taxon>Pseudomonadota</taxon>
        <taxon>Gammaproteobacteria</taxon>
        <taxon>Enterobacterales</taxon>
        <taxon>Enterobacteriaceae</taxon>
        <taxon>Escherichia</taxon>
    </lineage>
</organism>
<protein>
    <submittedName>
        <fullName evidence="1">Uncharacterized protein</fullName>
    </submittedName>
</protein>
<dbReference type="EMBL" id="QONO01000265">
    <property type="protein sequence ID" value="RDR21557.1"/>
    <property type="molecule type" value="Genomic_DNA"/>
</dbReference>
<reference evidence="1 2" key="1">
    <citation type="submission" date="2018-06" db="EMBL/GenBank/DDBJ databases">
        <title>Recombination Drives Gene Content and Phenotype Evolution in Wild Type E. coli Strains.</title>
        <authorList>
            <person name="Field C.M."/>
            <person name="Silander O.K."/>
            <person name="Van Nimwegen E."/>
        </authorList>
    </citation>
    <scope>NUCLEOTIDE SEQUENCE [LARGE SCALE GENOMIC DNA]</scope>
    <source>
        <strain evidence="1 2">SC344</strain>
    </source>
</reference>
<proteinExistence type="predicted"/>
<gene>
    <name evidence="1" type="ORF">C4A13_00458</name>
</gene>
<accession>A0A370V1M7</accession>
<evidence type="ECO:0000313" key="2">
    <source>
        <dbReference type="Proteomes" id="UP000254454"/>
    </source>
</evidence>